<protein>
    <submittedName>
        <fullName evidence="10">Zinc finger protein GLI2</fullName>
    </submittedName>
</protein>
<evidence type="ECO:0000256" key="8">
    <source>
        <dbReference type="ARBA" id="ARBA00023242"/>
    </source>
</evidence>
<dbReference type="PANTHER" id="PTHR45718:SF8">
    <property type="entry name" value="GLIS FAMILY ZINC FINGER 2"/>
    <property type="match status" value="1"/>
</dbReference>
<feature type="compositionally biased region" description="Low complexity" evidence="9">
    <location>
        <begin position="351"/>
        <end position="365"/>
    </location>
</feature>
<name>A0AA35X528_GEOBA</name>
<dbReference type="GO" id="GO:0000978">
    <property type="term" value="F:RNA polymerase II cis-regulatory region sequence-specific DNA binding"/>
    <property type="evidence" value="ECO:0007669"/>
    <property type="project" value="TreeGrafter"/>
</dbReference>
<evidence type="ECO:0000256" key="2">
    <source>
        <dbReference type="ARBA" id="ARBA00010831"/>
    </source>
</evidence>
<feature type="compositionally biased region" description="Low complexity" evidence="9">
    <location>
        <begin position="391"/>
        <end position="409"/>
    </location>
</feature>
<proteinExistence type="inferred from homology"/>
<evidence type="ECO:0000313" key="10">
    <source>
        <dbReference type="EMBL" id="CAI8039986.1"/>
    </source>
</evidence>
<comment type="caution">
    <text evidence="10">The sequence shown here is derived from an EMBL/GenBank/DDBJ whole genome shotgun (WGS) entry which is preliminary data.</text>
</comment>
<keyword evidence="3" id="KW-0479">Metal-binding</keyword>
<dbReference type="EMBL" id="CASHTH010003074">
    <property type="protein sequence ID" value="CAI8039986.1"/>
    <property type="molecule type" value="Genomic_DNA"/>
</dbReference>
<evidence type="ECO:0000256" key="7">
    <source>
        <dbReference type="ARBA" id="ARBA00023125"/>
    </source>
</evidence>
<dbReference type="InterPro" id="IPR036236">
    <property type="entry name" value="Znf_C2H2_sf"/>
</dbReference>
<dbReference type="SUPFAM" id="SSF57667">
    <property type="entry name" value="beta-beta-alpha zinc fingers"/>
    <property type="match status" value="1"/>
</dbReference>
<keyword evidence="8" id="KW-0539">Nucleus</keyword>
<sequence length="425" mass="45023">MNRTHSSEKPYACLNPGCTKRYTDPSSRRKHMKNCQVNKKARVDQDGDSASVHEDDTSFETASKISSASTASGRTAKPKKPEKNKMPPVTKKGLKGESRGGGDPGYMSGGSQGGQHSPLKGYGSPPAPHDAEHGQGGGAGGWKQEDELTNILRHQTLSDPNDPTSPMAMTFSPHGGGSGYRGHPDGTIPMDQGTSHMSTTTAHPNGKASQQRGGGLAMLAGRTPGNLQGPLPAKTFHHHPSQGPAHHHHPPHHHTTHTLQQPPPSYHQPLLYSPSRQASHYQTSFLTPSYPSYPSGYSSLPAESRQPQPPSSVPYTQHLQLQQQGPHHHLRENENTLLTSHVQVPPGGNLPTPSSSGYSSCGSPKGVHHPKSPSDDSSVVGGASIHSNPMTNSYSTFSSNSSRVSTPSNGNPQFLAAKANPRGGG</sequence>
<feature type="region of interest" description="Disordered" evidence="9">
    <location>
        <begin position="1"/>
        <end position="280"/>
    </location>
</feature>
<accession>A0AA35X528</accession>
<feature type="compositionally biased region" description="Polar residues" evidence="9">
    <location>
        <begin position="152"/>
        <end position="164"/>
    </location>
</feature>
<evidence type="ECO:0000256" key="4">
    <source>
        <dbReference type="ARBA" id="ARBA00022737"/>
    </source>
</evidence>
<feature type="compositionally biased region" description="Basic residues" evidence="9">
    <location>
        <begin position="235"/>
        <end position="256"/>
    </location>
</feature>
<keyword evidence="7" id="KW-0238">DNA-binding</keyword>
<evidence type="ECO:0000313" key="11">
    <source>
        <dbReference type="Proteomes" id="UP001174909"/>
    </source>
</evidence>
<dbReference type="GO" id="GO:0005634">
    <property type="term" value="C:nucleus"/>
    <property type="evidence" value="ECO:0007669"/>
    <property type="project" value="UniProtKB-SubCell"/>
</dbReference>
<evidence type="ECO:0000256" key="6">
    <source>
        <dbReference type="ARBA" id="ARBA00022833"/>
    </source>
</evidence>
<dbReference type="PANTHER" id="PTHR45718">
    <property type="entry name" value="TRANSCRIPTIONAL ACTIVATOR CUBITUS INTERRUPTUS"/>
    <property type="match status" value="1"/>
</dbReference>
<dbReference type="GO" id="GO:0008270">
    <property type="term" value="F:zinc ion binding"/>
    <property type="evidence" value="ECO:0007669"/>
    <property type="project" value="UniProtKB-KW"/>
</dbReference>
<dbReference type="InterPro" id="IPR043359">
    <property type="entry name" value="GLI-like"/>
</dbReference>
<keyword evidence="5" id="KW-0863">Zinc-finger</keyword>
<keyword evidence="6" id="KW-0862">Zinc</keyword>
<comment type="similarity">
    <text evidence="2">Belongs to the GLI C2H2-type zinc-finger protein family.</text>
</comment>
<keyword evidence="11" id="KW-1185">Reference proteome</keyword>
<feature type="compositionally biased region" description="Basic and acidic residues" evidence="9">
    <location>
        <begin position="41"/>
        <end position="56"/>
    </location>
</feature>
<evidence type="ECO:0000256" key="5">
    <source>
        <dbReference type="ARBA" id="ARBA00022771"/>
    </source>
</evidence>
<dbReference type="Proteomes" id="UP001174909">
    <property type="component" value="Unassembled WGS sequence"/>
</dbReference>
<comment type="subcellular location">
    <subcellularLocation>
        <location evidence="1">Nucleus</location>
    </subcellularLocation>
</comment>
<evidence type="ECO:0000256" key="9">
    <source>
        <dbReference type="SAM" id="MobiDB-lite"/>
    </source>
</evidence>
<dbReference type="GO" id="GO:0000981">
    <property type="term" value="F:DNA-binding transcription factor activity, RNA polymerase II-specific"/>
    <property type="evidence" value="ECO:0007669"/>
    <property type="project" value="TreeGrafter"/>
</dbReference>
<feature type="compositionally biased region" description="Low complexity" evidence="9">
    <location>
        <begin position="61"/>
        <end position="72"/>
    </location>
</feature>
<feature type="compositionally biased region" description="Gly residues" evidence="9">
    <location>
        <begin position="101"/>
        <end position="113"/>
    </location>
</feature>
<dbReference type="Gene3D" id="3.30.160.60">
    <property type="entry name" value="Classic Zinc Finger"/>
    <property type="match status" value="1"/>
</dbReference>
<feature type="region of interest" description="Disordered" evidence="9">
    <location>
        <begin position="340"/>
        <end position="425"/>
    </location>
</feature>
<evidence type="ECO:0000256" key="3">
    <source>
        <dbReference type="ARBA" id="ARBA00022723"/>
    </source>
</evidence>
<dbReference type="AlphaFoldDB" id="A0AA35X528"/>
<gene>
    <name evidence="10" type="ORF">GBAR_LOCUS22303</name>
</gene>
<organism evidence="10 11">
    <name type="scientific">Geodia barretti</name>
    <name type="common">Barrett's horny sponge</name>
    <dbReference type="NCBI Taxonomy" id="519541"/>
    <lineage>
        <taxon>Eukaryota</taxon>
        <taxon>Metazoa</taxon>
        <taxon>Porifera</taxon>
        <taxon>Demospongiae</taxon>
        <taxon>Heteroscleromorpha</taxon>
        <taxon>Tetractinellida</taxon>
        <taxon>Astrophorina</taxon>
        <taxon>Geodiidae</taxon>
        <taxon>Geodia</taxon>
    </lineage>
</organism>
<feature type="non-terminal residue" evidence="10">
    <location>
        <position position="425"/>
    </location>
</feature>
<reference evidence="10" key="1">
    <citation type="submission" date="2023-03" db="EMBL/GenBank/DDBJ databases">
        <authorList>
            <person name="Steffen K."/>
            <person name="Cardenas P."/>
        </authorList>
    </citation>
    <scope>NUCLEOTIDE SEQUENCE</scope>
</reference>
<keyword evidence="4" id="KW-0677">Repeat</keyword>
<feature type="compositionally biased region" description="Polar residues" evidence="9">
    <location>
        <begin position="192"/>
        <end position="211"/>
    </location>
</feature>
<evidence type="ECO:0000256" key="1">
    <source>
        <dbReference type="ARBA" id="ARBA00004123"/>
    </source>
</evidence>